<reference evidence="5 6" key="1">
    <citation type="submission" date="2021-09" db="EMBL/GenBank/DDBJ databases">
        <title>Genomic insights and catalytic innovation underlie evolution of tropane alkaloids biosynthesis.</title>
        <authorList>
            <person name="Wang Y.-J."/>
            <person name="Tian T."/>
            <person name="Huang J.-P."/>
            <person name="Huang S.-X."/>
        </authorList>
    </citation>
    <scope>NUCLEOTIDE SEQUENCE [LARGE SCALE GENOMIC DNA]</scope>
    <source>
        <strain evidence="5">KIB-2018</strain>
        <tissue evidence="5">Leaf</tissue>
    </source>
</reference>
<proteinExistence type="inferred from homology"/>
<feature type="repeat" description="PPR" evidence="3">
    <location>
        <begin position="264"/>
        <end position="298"/>
    </location>
</feature>
<feature type="repeat" description="PPR" evidence="3">
    <location>
        <begin position="95"/>
        <end position="129"/>
    </location>
</feature>
<name>A0AAV8UB04_9ROSI</name>
<evidence type="ECO:0000259" key="4">
    <source>
        <dbReference type="Pfam" id="PF14432"/>
    </source>
</evidence>
<dbReference type="FunFam" id="1.25.40.10:FF:000344">
    <property type="entry name" value="Pentatricopeptide repeat-containing protein"/>
    <property type="match status" value="1"/>
</dbReference>
<evidence type="ECO:0000256" key="2">
    <source>
        <dbReference type="ARBA" id="ARBA00022737"/>
    </source>
</evidence>
<dbReference type="GO" id="GO:0003723">
    <property type="term" value="F:RNA binding"/>
    <property type="evidence" value="ECO:0007669"/>
    <property type="project" value="InterPro"/>
</dbReference>
<feature type="repeat" description="PPR" evidence="3">
    <location>
        <begin position="196"/>
        <end position="230"/>
    </location>
</feature>
<dbReference type="Pfam" id="PF20431">
    <property type="entry name" value="E_motif"/>
    <property type="match status" value="1"/>
</dbReference>
<evidence type="ECO:0000256" key="1">
    <source>
        <dbReference type="ARBA" id="ARBA00006643"/>
    </source>
</evidence>
<feature type="repeat" description="PPR" evidence="3">
    <location>
        <begin position="400"/>
        <end position="434"/>
    </location>
</feature>
<dbReference type="Proteomes" id="UP001159364">
    <property type="component" value="Linkage Group LG08"/>
</dbReference>
<dbReference type="GO" id="GO:0009451">
    <property type="term" value="P:RNA modification"/>
    <property type="evidence" value="ECO:0007669"/>
    <property type="project" value="InterPro"/>
</dbReference>
<feature type="repeat" description="PPR" evidence="3">
    <location>
        <begin position="365"/>
        <end position="399"/>
    </location>
</feature>
<keyword evidence="2" id="KW-0677">Repeat</keyword>
<keyword evidence="6" id="KW-1185">Reference proteome</keyword>
<dbReference type="GO" id="GO:0008270">
    <property type="term" value="F:zinc ion binding"/>
    <property type="evidence" value="ECO:0007669"/>
    <property type="project" value="InterPro"/>
</dbReference>
<evidence type="ECO:0000313" key="5">
    <source>
        <dbReference type="EMBL" id="KAJ8898636.1"/>
    </source>
</evidence>
<dbReference type="InterPro" id="IPR032867">
    <property type="entry name" value="DYW_dom"/>
</dbReference>
<sequence>MKVATPLPRYLSTAKRPLCSSPIYEGFATHAEDLCARLLDRYPHIETLKKLHCKILRDPSLRPSTSLAIKLMICYSACGEPSFTHHVFDEINQRNVVIFNVMIRSYVNNRLYPNALLLYKTMLSQGVNPDHYTYPCILKACSGSTNLWLGMQIHGAIARVGLCSHPFVGNALVATYGKCKRLVEARQVLDEMPRKDLVSWNSMVAAYAQNKCFNDALELCTKMEALKLQPDASTMASLLPAVTNTSSENILYIKGLFVELRKKDLISWNVMITVYVKNAMPNEAVELYKQMEFHGVEPNAVTITSILPACGDLSAVLLGRRIHEYVKRKKLQPNLLLENALIDMYARCGCLADARAVFDQMLSRDVISWTCIISAYGMSGQGDNAVALFAEMRSSGMSPDHIAFVSVLAACSHAGLLDEGRFYFSLMSEYGIVPSLEHCACMVDLLGRAGRLDEAIGFIRKMPMEPNERIWGALLSACRVHSSMDIGLVAADHLFQLAPEQSGYYVLLSNIYAKAGRWQDVTNVRSIMKKKGIKKVPGISNVELNHRVYTFLAGDRSHLQSREIYKELDVLVGKMKEFGYTPQTDSALHDVEEEDKECHLAVHSEKLAIVFAILNTKPNIPIRVTKNLRVCGDCHISAKIISKISQREIVIRDVRRFHHFHDGICSCGDYW</sequence>
<dbReference type="Pfam" id="PF01535">
    <property type="entry name" value="PPR"/>
    <property type="match status" value="3"/>
</dbReference>
<dbReference type="Gene3D" id="1.25.40.10">
    <property type="entry name" value="Tetratricopeptide repeat domain"/>
    <property type="match status" value="4"/>
</dbReference>
<dbReference type="InterPro" id="IPR011990">
    <property type="entry name" value="TPR-like_helical_dom_sf"/>
</dbReference>
<organism evidence="5 6">
    <name type="scientific">Erythroxylum novogranatense</name>
    <dbReference type="NCBI Taxonomy" id="1862640"/>
    <lineage>
        <taxon>Eukaryota</taxon>
        <taxon>Viridiplantae</taxon>
        <taxon>Streptophyta</taxon>
        <taxon>Embryophyta</taxon>
        <taxon>Tracheophyta</taxon>
        <taxon>Spermatophyta</taxon>
        <taxon>Magnoliopsida</taxon>
        <taxon>eudicotyledons</taxon>
        <taxon>Gunneridae</taxon>
        <taxon>Pentapetalae</taxon>
        <taxon>rosids</taxon>
        <taxon>fabids</taxon>
        <taxon>Malpighiales</taxon>
        <taxon>Erythroxylaceae</taxon>
        <taxon>Erythroxylum</taxon>
    </lineage>
</organism>
<dbReference type="Pfam" id="PF13041">
    <property type="entry name" value="PPR_2"/>
    <property type="match status" value="3"/>
</dbReference>
<dbReference type="EMBL" id="JAIWQS010000008">
    <property type="protein sequence ID" value="KAJ8898636.1"/>
    <property type="molecule type" value="Genomic_DNA"/>
</dbReference>
<dbReference type="PANTHER" id="PTHR47926:SF373">
    <property type="entry name" value="TETRATRICOPEPTIDE-LIKE HELICAL DOMAIN SUPERFAMILY, DYW DOMAIN-CONTAINING PROTEIN"/>
    <property type="match status" value="1"/>
</dbReference>
<gene>
    <name evidence="5" type="ORF">K2173_004620</name>
</gene>
<dbReference type="InterPro" id="IPR046849">
    <property type="entry name" value="E2_motif"/>
</dbReference>
<dbReference type="Pfam" id="PF14432">
    <property type="entry name" value="DYW_deaminase"/>
    <property type="match status" value="1"/>
</dbReference>
<protein>
    <recommendedName>
        <fullName evidence="4">DYW domain-containing protein</fullName>
    </recommendedName>
</protein>
<evidence type="ECO:0000256" key="3">
    <source>
        <dbReference type="PROSITE-ProRule" id="PRU00708"/>
    </source>
</evidence>
<comment type="caution">
    <text evidence="5">The sequence shown here is derived from an EMBL/GenBank/DDBJ whole genome shotgun (WGS) entry which is preliminary data.</text>
</comment>
<evidence type="ECO:0000313" key="6">
    <source>
        <dbReference type="Proteomes" id="UP001159364"/>
    </source>
</evidence>
<accession>A0AAV8UB04</accession>
<feature type="domain" description="DYW" evidence="4">
    <location>
        <begin position="579"/>
        <end position="671"/>
    </location>
</feature>
<comment type="similarity">
    <text evidence="1">Belongs to the PPR family. PCMP-H subfamily.</text>
</comment>
<dbReference type="AlphaFoldDB" id="A0AAV8UB04"/>
<dbReference type="Pfam" id="PF20430">
    <property type="entry name" value="Eplus_motif"/>
    <property type="match status" value="1"/>
</dbReference>
<dbReference type="PANTHER" id="PTHR47926">
    <property type="entry name" value="PENTATRICOPEPTIDE REPEAT-CONTAINING PROTEIN"/>
    <property type="match status" value="1"/>
</dbReference>
<dbReference type="InterPro" id="IPR002885">
    <property type="entry name" value="PPR_rpt"/>
</dbReference>
<dbReference type="NCBIfam" id="TIGR00756">
    <property type="entry name" value="PPR"/>
    <property type="match status" value="6"/>
</dbReference>
<dbReference type="PROSITE" id="PS51375">
    <property type="entry name" value="PPR"/>
    <property type="match status" value="5"/>
</dbReference>
<dbReference type="InterPro" id="IPR046848">
    <property type="entry name" value="E_motif"/>
</dbReference>
<dbReference type="FunFam" id="1.25.40.10:FF:002148">
    <property type="entry name" value="Pentatricopeptide repeat-containing protein At2g29760, chloroplastic"/>
    <property type="match status" value="1"/>
</dbReference>
<dbReference type="InterPro" id="IPR046960">
    <property type="entry name" value="PPR_At4g14850-like_plant"/>
</dbReference>